<organism evidence="3 4">
    <name type="scientific">Virgisporangium aurantiacum</name>
    <dbReference type="NCBI Taxonomy" id="175570"/>
    <lineage>
        <taxon>Bacteria</taxon>
        <taxon>Bacillati</taxon>
        <taxon>Actinomycetota</taxon>
        <taxon>Actinomycetes</taxon>
        <taxon>Micromonosporales</taxon>
        <taxon>Micromonosporaceae</taxon>
        <taxon>Virgisporangium</taxon>
    </lineage>
</organism>
<protein>
    <submittedName>
        <fullName evidence="3">Uncharacterized protein</fullName>
    </submittedName>
</protein>
<keyword evidence="4" id="KW-1185">Reference proteome</keyword>
<gene>
    <name evidence="3" type="ORF">Vau01_063860</name>
</gene>
<feature type="compositionally biased region" description="Pro residues" evidence="1">
    <location>
        <begin position="81"/>
        <end position="106"/>
    </location>
</feature>
<proteinExistence type="predicted"/>
<comment type="caution">
    <text evidence="3">The sequence shown here is derived from an EMBL/GenBank/DDBJ whole genome shotgun (WGS) entry which is preliminary data.</text>
</comment>
<dbReference type="Proteomes" id="UP000612585">
    <property type="component" value="Unassembled WGS sequence"/>
</dbReference>
<feature type="transmembrane region" description="Helical" evidence="2">
    <location>
        <begin position="160"/>
        <end position="180"/>
    </location>
</feature>
<dbReference type="AlphaFoldDB" id="A0A8J4E1J5"/>
<feature type="compositionally biased region" description="Basic and acidic residues" evidence="1">
    <location>
        <begin position="7"/>
        <end position="25"/>
    </location>
</feature>
<feature type="region of interest" description="Disordered" evidence="1">
    <location>
        <begin position="1"/>
        <end position="151"/>
    </location>
</feature>
<sequence length="249" mass="25620">MEPQRNVSDDGEHRWFEGGEWERGRHGAPGPGPVGSYRGAEEEYTGAFSEPASAPPAPDPAETSRRSTEAIDVAALRRPPAAGPPGEYPPPAAAPPAEYPPPPAGYPPAAAYTPPEQPLYPASPAAGGFGAPTAAVHTIPPPHHQQPGPGPSIYQSRKPVVLIALVALTVLFEIPALRLLTSAMVADAVPASGVVAGTFLVLGIPVSAYGLYGMLGGGPVTGNLSVWLKQPLIYLPLGVLLFLFAALAA</sequence>
<dbReference type="RefSeq" id="WP_204000279.1">
    <property type="nucleotide sequence ID" value="NZ_BOPG01000043.1"/>
</dbReference>
<evidence type="ECO:0000256" key="1">
    <source>
        <dbReference type="SAM" id="MobiDB-lite"/>
    </source>
</evidence>
<name>A0A8J4E1J5_9ACTN</name>
<dbReference type="EMBL" id="BOPG01000043">
    <property type="protein sequence ID" value="GIJ58870.1"/>
    <property type="molecule type" value="Genomic_DNA"/>
</dbReference>
<evidence type="ECO:0000313" key="3">
    <source>
        <dbReference type="EMBL" id="GIJ58870.1"/>
    </source>
</evidence>
<evidence type="ECO:0000313" key="4">
    <source>
        <dbReference type="Proteomes" id="UP000612585"/>
    </source>
</evidence>
<feature type="transmembrane region" description="Helical" evidence="2">
    <location>
        <begin position="192"/>
        <end position="212"/>
    </location>
</feature>
<evidence type="ECO:0000256" key="2">
    <source>
        <dbReference type="SAM" id="Phobius"/>
    </source>
</evidence>
<keyword evidence="2" id="KW-0812">Transmembrane</keyword>
<feature type="compositionally biased region" description="Pro residues" evidence="1">
    <location>
        <begin position="139"/>
        <end position="150"/>
    </location>
</feature>
<reference evidence="3" key="1">
    <citation type="submission" date="2021-01" db="EMBL/GenBank/DDBJ databases">
        <title>Whole genome shotgun sequence of Virgisporangium aurantiacum NBRC 16421.</title>
        <authorList>
            <person name="Komaki H."/>
            <person name="Tamura T."/>
        </authorList>
    </citation>
    <scope>NUCLEOTIDE SEQUENCE</scope>
    <source>
        <strain evidence="3">NBRC 16421</strain>
    </source>
</reference>
<feature type="compositionally biased region" description="Low complexity" evidence="1">
    <location>
        <begin position="122"/>
        <end position="135"/>
    </location>
</feature>
<keyword evidence="2" id="KW-0472">Membrane</keyword>
<accession>A0A8J4E1J5</accession>
<feature type="transmembrane region" description="Helical" evidence="2">
    <location>
        <begin position="232"/>
        <end position="248"/>
    </location>
</feature>
<keyword evidence="2" id="KW-1133">Transmembrane helix</keyword>